<sequence>MTCILRVGGHNLDIDTLMDSTELEVDSFWKKGERRFPSSDSNTKVNDSSGLRILVSESDMSDISAQMDDALKFFQEHRERIERIVSHPGVEWAVADFGAEIRPPGWSCFCFPAALAAAIGLVGVSLELSVYPTDDGEDSE</sequence>
<evidence type="ECO:0008006" key="3">
    <source>
        <dbReference type="Google" id="ProtNLM"/>
    </source>
</evidence>
<keyword evidence="2" id="KW-1185">Reference proteome</keyword>
<evidence type="ECO:0000313" key="1">
    <source>
        <dbReference type="EMBL" id="MBH9553069.1"/>
    </source>
</evidence>
<dbReference type="EMBL" id="JAEDAL010000003">
    <property type="protein sequence ID" value="MBH9553069.1"/>
    <property type="molecule type" value="Genomic_DNA"/>
</dbReference>
<evidence type="ECO:0000313" key="2">
    <source>
        <dbReference type="Proteomes" id="UP000620139"/>
    </source>
</evidence>
<dbReference type="AlphaFoldDB" id="A0A931NDW8"/>
<dbReference type="Proteomes" id="UP000620139">
    <property type="component" value="Unassembled WGS sequence"/>
</dbReference>
<reference evidence="1" key="1">
    <citation type="submission" date="2020-12" db="EMBL/GenBank/DDBJ databases">
        <title>The genome sequence of Inhella sp. 4Y17.</title>
        <authorList>
            <person name="Liu Y."/>
        </authorList>
    </citation>
    <scope>NUCLEOTIDE SEQUENCE</scope>
    <source>
        <strain evidence="1">4Y10</strain>
    </source>
</reference>
<accession>A0A931NDW8</accession>
<gene>
    <name evidence="1" type="ORF">I7X43_09385</name>
</gene>
<proteinExistence type="predicted"/>
<name>A0A931NDW8_9BURK</name>
<comment type="caution">
    <text evidence="1">The sequence shown here is derived from an EMBL/GenBank/DDBJ whole genome shotgun (WGS) entry which is preliminary data.</text>
</comment>
<dbReference type="RefSeq" id="WP_198100670.1">
    <property type="nucleotide sequence ID" value="NZ_JAEDAL010000003.1"/>
</dbReference>
<organism evidence="1 2">
    <name type="scientific">Inhella gelatinilytica</name>
    <dbReference type="NCBI Taxonomy" id="2795030"/>
    <lineage>
        <taxon>Bacteria</taxon>
        <taxon>Pseudomonadati</taxon>
        <taxon>Pseudomonadota</taxon>
        <taxon>Betaproteobacteria</taxon>
        <taxon>Burkholderiales</taxon>
        <taxon>Sphaerotilaceae</taxon>
        <taxon>Inhella</taxon>
    </lineage>
</organism>
<protein>
    <recommendedName>
        <fullName evidence="3">DUF4279 domain-containing protein</fullName>
    </recommendedName>
</protein>